<dbReference type="OrthoDB" id="9774675at2"/>
<evidence type="ECO:0000313" key="2">
    <source>
        <dbReference type="Proteomes" id="UP000293671"/>
    </source>
</evidence>
<dbReference type="PROSITE" id="PS51318">
    <property type="entry name" value="TAT"/>
    <property type="match status" value="1"/>
</dbReference>
<dbReference type="AlphaFoldDB" id="A0A4Q7W196"/>
<reference evidence="1 2" key="1">
    <citation type="submission" date="2019-02" db="EMBL/GenBank/DDBJ databases">
        <title>Genomic Encyclopedia of Type Strains, Phase IV (KMG-IV): sequencing the most valuable type-strain genomes for metagenomic binning, comparative biology and taxonomic classification.</title>
        <authorList>
            <person name="Goeker M."/>
        </authorList>
    </citation>
    <scope>NUCLEOTIDE SEQUENCE [LARGE SCALE GENOMIC DNA]</scope>
    <source>
        <strain evidence="1 2">DSM 19570</strain>
    </source>
</reference>
<keyword evidence="2" id="KW-1185">Reference proteome</keyword>
<dbReference type="NCBIfam" id="TIGR01409">
    <property type="entry name" value="TAT_signal_seq"/>
    <property type="match status" value="1"/>
</dbReference>
<organism evidence="1 2">
    <name type="scientific">Rivibacter subsaxonicus</name>
    <dbReference type="NCBI Taxonomy" id="457575"/>
    <lineage>
        <taxon>Bacteria</taxon>
        <taxon>Pseudomonadati</taxon>
        <taxon>Pseudomonadota</taxon>
        <taxon>Betaproteobacteria</taxon>
        <taxon>Burkholderiales</taxon>
        <taxon>Rivibacter</taxon>
    </lineage>
</organism>
<name>A0A4Q7W196_9BURK</name>
<dbReference type="SUPFAM" id="SSF51905">
    <property type="entry name" value="FAD/NAD(P)-binding domain"/>
    <property type="match status" value="2"/>
</dbReference>
<protein>
    <submittedName>
        <fullName evidence="1">Spermidine dehydrogenase</fullName>
    </submittedName>
</protein>
<dbReference type="Proteomes" id="UP000293671">
    <property type="component" value="Unassembled WGS sequence"/>
</dbReference>
<gene>
    <name evidence="1" type="ORF">EV670_1018</name>
</gene>
<dbReference type="Gene3D" id="3.50.50.60">
    <property type="entry name" value="FAD/NAD(P)-binding domain"/>
    <property type="match status" value="1"/>
</dbReference>
<dbReference type="EMBL" id="SHKP01000004">
    <property type="protein sequence ID" value="RZU02987.1"/>
    <property type="molecule type" value="Genomic_DNA"/>
</dbReference>
<accession>A0A4Q7W196</accession>
<dbReference type="InterPro" id="IPR036188">
    <property type="entry name" value="FAD/NAD-bd_sf"/>
</dbReference>
<dbReference type="InterPro" id="IPR006311">
    <property type="entry name" value="TAT_signal"/>
</dbReference>
<comment type="caution">
    <text evidence="1">The sequence shown here is derived from an EMBL/GenBank/DDBJ whole genome shotgun (WGS) entry which is preliminary data.</text>
</comment>
<dbReference type="Pfam" id="PF13450">
    <property type="entry name" value="NAD_binding_8"/>
    <property type="match status" value="1"/>
</dbReference>
<sequence length="644" mass="70378">MTPMSSRLGLERPITRRDFLNGVALGSAALAPSTGLATDGGGEFLGQTDAAFRTLHQWRNPHQRVELPAHRPGDEEVELVVVGAGISGLAAAVLWRQQRPGARVLLIDPQADIGGHALRNEFVSASGRRIIGYGGSEALDSPSFWSPATHRLIRDIGIDLAKFHDWYDKQWGERHGVEARGIFFHREQWGEDRLVRPPPGARAAQWVPQTPLNPRAQADLIRLIDAPRDWLAGRTRSQKRTLLAGISYDRFITRHCRVDPELTRYFNSRTRGWFGVGTDATSALDGFAMGLPGFAAMNLGKAVDPRMSPTGRQAFAGSDEYIYHFPDGNAGVVRAMLRKLIPAALPGTDIESLVLAERDDRQLDAPGAPVRMRLNSSVVRVAHVDGARRAVDVGYIGADGQARTVRAGQVVLACWSRVIPLLCPELPAPQATALDDQHKVPLVYANVLLSNWRALQAAGLHGFRMPGRFFDEGGIDFPVSIGSYRFAQTPDDPVLLHFSAVVGGPQQGIPAREQAAAGRRQLTSTSFETLETELRDVLQRALGPHGFFAARDIEAITLNRWSHGYAYEYMRPWDRYWPAGPLPITAARRGLGRIAIANSDAGAFAYAQGAIDQATRAVAELLPQARLPAWLTVPGPSRKKLGLA</sequence>
<proteinExistence type="predicted"/>
<dbReference type="InterPro" id="IPR019546">
    <property type="entry name" value="TAT_signal_bac_arc"/>
</dbReference>
<evidence type="ECO:0000313" key="1">
    <source>
        <dbReference type="EMBL" id="RZU02987.1"/>
    </source>
</evidence>